<dbReference type="GeneID" id="14890854"/>
<accession>A0A0A1UA23</accession>
<protein>
    <submittedName>
        <fullName evidence="1">Uncharacterized protein</fullName>
    </submittedName>
</protein>
<gene>
    <name evidence="1" type="ORF">EIN_398330</name>
</gene>
<reference evidence="1 2" key="1">
    <citation type="submission" date="2012-10" db="EMBL/GenBank/DDBJ databases">
        <authorList>
            <person name="Zafar N."/>
            <person name="Inman J."/>
            <person name="Hall N."/>
            <person name="Lorenzi H."/>
            <person name="Caler E."/>
        </authorList>
    </citation>
    <scope>NUCLEOTIDE SEQUENCE [LARGE SCALE GENOMIC DNA]</scope>
    <source>
        <strain evidence="1 2">IP1</strain>
    </source>
</reference>
<dbReference type="KEGG" id="eiv:EIN_398330"/>
<evidence type="ECO:0000313" key="2">
    <source>
        <dbReference type="Proteomes" id="UP000014680"/>
    </source>
</evidence>
<name>A0A0A1UA23_ENTIV</name>
<proteinExistence type="predicted"/>
<sequence length="112" mass="12976">MAQMSSKGVETIYLSLEVYTCDLLIQRGRLLLNERFGETNFDAKLWRRDILAGLISICFDYEYSFDIFPLYNVTHLGHPNIGFTEIQTPDNIIIPPDTLLKMGDELYKSYQC</sequence>
<dbReference type="AlphaFoldDB" id="A0A0A1UA23"/>
<keyword evidence="2" id="KW-1185">Reference proteome</keyword>
<organism evidence="1 2">
    <name type="scientific">Entamoeba invadens IP1</name>
    <dbReference type="NCBI Taxonomy" id="370355"/>
    <lineage>
        <taxon>Eukaryota</taxon>
        <taxon>Amoebozoa</taxon>
        <taxon>Evosea</taxon>
        <taxon>Archamoebae</taxon>
        <taxon>Mastigamoebida</taxon>
        <taxon>Entamoebidae</taxon>
        <taxon>Entamoeba</taxon>
    </lineage>
</organism>
<dbReference type="Proteomes" id="UP000014680">
    <property type="component" value="Unassembled WGS sequence"/>
</dbReference>
<dbReference type="VEuPathDB" id="AmoebaDB:EIN_398330"/>
<dbReference type="EMBL" id="KB206411">
    <property type="protein sequence ID" value="ELP91903.1"/>
    <property type="molecule type" value="Genomic_DNA"/>
</dbReference>
<dbReference type="RefSeq" id="XP_004258674.1">
    <property type="nucleotide sequence ID" value="XM_004258626.1"/>
</dbReference>
<evidence type="ECO:0000313" key="1">
    <source>
        <dbReference type="EMBL" id="ELP91903.1"/>
    </source>
</evidence>